<evidence type="ECO:0000313" key="1">
    <source>
        <dbReference type="EMBL" id="GMR56970.1"/>
    </source>
</evidence>
<name>A0AAN5IAD4_9BILA</name>
<dbReference type="EMBL" id="BTRK01000006">
    <property type="protein sequence ID" value="GMR56970.1"/>
    <property type="molecule type" value="Genomic_DNA"/>
</dbReference>
<protein>
    <submittedName>
        <fullName evidence="1">Uncharacterized protein</fullName>
    </submittedName>
</protein>
<organism evidence="1 2">
    <name type="scientific">Pristionchus mayeri</name>
    <dbReference type="NCBI Taxonomy" id="1317129"/>
    <lineage>
        <taxon>Eukaryota</taxon>
        <taxon>Metazoa</taxon>
        <taxon>Ecdysozoa</taxon>
        <taxon>Nematoda</taxon>
        <taxon>Chromadorea</taxon>
        <taxon>Rhabditida</taxon>
        <taxon>Rhabditina</taxon>
        <taxon>Diplogasteromorpha</taxon>
        <taxon>Diplogasteroidea</taxon>
        <taxon>Neodiplogasteridae</taxon>
        <taxon>Pristionchus</taxon>
    </lineage>
</organism>
<keyword evidence="2" id="KW-1185">Reference proteome</keyword>
<reference evidence="2" key="1">
    <citation type="submission" date="2022-10" db="EMBL/GenBank/DDBJ databases">
        <title>Genome assembly of Pristionchus species.</title>
        <authorList>
            <person name="Yoshida K."/>
            <person name="Sommer R.J."/>
        </authorList>
    </citation>
    <scope>NUCLEOTIDE SEQUENCE [LARGE SCALE GENOMIC DNA]</scope>
    <source>
        <strain evidence="2">RS5460</strain>
    </source>
</reference>
<dbReference type="Proteomes" id="UP001328107">
    <property type="component" value="Unassembled WGS sequence"/>
</dbReference>
<evidence type="ECO:0000313" key="2">
    <source>
        <dbReference type="Proteomes" id="UP001328107"/>
    </source>
</evidence>
<gene>
    <name evidence="1" type="ORF">PMAYCL1PPCAC_27165</name>
</gene>
<sequence>PARNRIFYFLRSNEECTDLNNLSRVSTHFYHGVHEFMKKEHNRPGICELDLEKIYNGMKLEVLLFPANIAFYDLSNLGIGRFKKSMTYDMPTLEVTLTGGEDPIIEQVADILSSSINNVRIDEMFSVFSSSGLPLCAKLLASSTIGDLNFRIENLDDDMTPIIMSILSKATGDLYITVYGQLQVNDPEAFVRALNSSSASEIALYNSHDLESRFFNLPLTFWEKFINEKLSNGSFKW</sequence>
<comment type="caution">
    <text evidence="1">The sequence shown here is derived from an EMBL/GenBank/DDBJ whole genome shotgun (WGS) entry which is preliminary data.</text>
</comment>
<proteinExistence type="predicted"/>
<feature type="non-terminal residue" evidence="1">
    <location>
        <position position="237"/>
    </location>
</feature>
<feature type="non-terminal residue" evidence="1">
    <location>
        <position position="1"/>
    </location>
</feature>
<accession>A0AAN5IAD4</accession>
<dbReference type="AlphaFoldDB" id="A0AAN5IAD4"/>